<sequence>MVMQFFKLYEGLTTILLFALAFLACICLSVAIPTLPSRETPTADAETVIDVPNGKAHVYKYTAVVSAGQDEPSPFASKFQIQGKLIHKNVNDPNSKYMKLHEIKHTVYNGADDGDMHGEYHELQDTMKDFEEPFLVVYDWNKVKGIRVQAKEQVWSRNMKKSLAAIMQFDLKALKARNNVLLKAFKTTEKTIHGDCEVDYNIKVGDSADRKVIYVRKTYEPRKCSDYVQQVVSDTNSMDCKIDAEEDLVTFAEKIYEIEYFDNKFVIRKIISREKSSYLPWLHRSFGTQYIKTTQTLEFERVVDDSELNFPLVDFTNVPLINDVTFDNLEYTVSKNLKKDIDFEFNTMDSRDLIAMVKELLIDAVEYLKTNPIVKEVNLKYVDVFEKLHQTMGYLDSESMHYIFNHFNTATGKGNMSRYIFLEIIPHLGTYAAWNFTKNIIEEDKVEDSIALDMLTKLPMYILNPNEEFAQDMQKLAQFDENKKSKAIKIAGILCYSILLHKTYKTYNIDVIVPRFLERNLEDFNERIMCRFIEFFMLYEPTYSSKIAYMMAIRNVEVGGIYKYLAPIVRGEDVFFIEVDINRPEKYRMAAMWAVAKSISHDKDLTYKLFWPILANNTEPLSLRVTAYELLISRNPILDMNLLMNVHWMMAQEQNQHMFNYHYTTMQSMAESTDPCMKSTSEMFRKVLRLTKRRKVMSSVLSRVKVFDYFDNKYGHGKTFKLGAEVDEASGIPQFGYYEAISSFARRPTLASGIYWNVEGVNIKTISTLISELLRQKTGVVRDFTTFEVSDEKIKNLLRQTYGYKLLQKDIRLEFWTINKGYVTDVSVYVENNLSELLRDYVDKIKNLLDAGKVSNRNTMFDVSFLNHYKMVVATDLGIPAVFYNQVPEFSYLKLKLNTYPLKSMVTTNLALDARFYHRSFYKMGFYNPFIGVTQSVVRKVTTDAALPVDMTVSFNFETRSLKLVLPRLPETKSSVAGVKLQSVDQVEVGNDHKQSLKTYCPVCEHQIDITNNQTQKHNYEAVTHSVDTGLEYLVSISDCEKMSFNEREEWFRVFNTVTNNVKSEPWPNYVMIISQRLLNFMNSPHSSTCQTMLKASPCTVHPTSHIEMNWRFNLLKFGEEIEFNVRGSIDSKAAVTNNTMLFWNVDLQVTTSQFSNDIQFKVMRQSSEERNFKICVHVTKEYPNFTANSGAIKHETNTVVQFLMDESDGDQCSADGTSIKALIKGQLLDEQKEQMAKNVRSGSCFKNPSNPLDLDINQRFDWNCLYQAVKGTTLRKYIIDVTYKQASHEILAKLAMLDDYLRLDNLPHITYKPEHTEPGNVKLSFAYSVKDNYSNITVMNPYYSYELDDVLYGPADEEDRHNDLVLDNTGFSTSFLVDFYKGDIRPCIVHSNDLINDLNQTISMDLKDWTLMTGDYALLSYAVLVKAEQGNKVALRIYTNDHVLEVNPGQLKPIVVLDGAVITNYEKGTVIPIDENTNFRFMMVNQLLSIEADRHFIGKLYYTPYNVIILPHIVWDRSIDGMCGHMGSTTYVQNAPLIYDS</sequence>
<dbReference type="STRING" id="543379.A0A232FLP8"/>
<comment type="caution">
    <text evidence="4">The sequence shown here is derived from an EMBL/GenBank/DDBJ whole genome shotgun (WGS) entry which is preliminary data.</text>
</comment>
<gene>
    <name evidence="4" type="ORF">TSAR_000712</name>
</gene>
<dbReference type="Pfam" id="PF09172">
    <property type="entry name" value="Vit_open_b-sht"/>
    <property type="match status" value="1"/>
</dbReference>
<keyword evidence="1" id="KW-0732">Signal</keyword>
<accession>A0A232FLP8</accession>
<keyword evidence="5" id="KW-1185">Reference proteome</keyword>
<dbReference type="PANTHER" id="PTHR23345:SF33">
    <property type="entry name" value="CROSSVEINLESS D"/>
    <property type="match status" value="1"/>
</dbReference>
<dbReference type="SUPFAM" id="SSF56968">
    <property type="entry name" value="Lipovitellin-phosvitin complex, beta-sheet shell regions"/>
    <property type="match status" value="1"/>
</dbReference>
<reference evidence="4 5" key="1">
    <citation type="journal article" date="2017" name="Curr. Biol.">
        <title>The Evolution of Venom by Co-option of Single-Copy Genes.</title>
        <authorList>
            <person name="Martinson E.O."/>
            <person name="Mrinalini"/>
            <person name="Kelkar Y.D."/>
            <person name="Chang C.H."/>
            <person name="Werren J.H."/>
        </authorList>
    </citation>
    <scope>NUCLEOTIDE SEQUENCE [LARGE SCALE GENOMIC DNA]</scope>
    <source>
        <strain evidence="4 5">Alberta</strain>
        <tissue evidence="4">Whole body</tissue>
    </source>
</reference>
<dbReference type="PROSITE" id="PS51257">
    <property type="entry name" value="PROKAR_LIPOPROTEIN"/>
    <property type="match status" value="1"/>
</dbReference>
<dbReference type="SMART" id="SM00638">
    <property type="entry name" value="LPD_N"/>
    <property type="match status" value="1"/>
</dbReference>
<dbReference type="PANTHER" id="PTHR23345">
    <property type="entry name" value="VITELLOGENIN-RELATED"/>
    <property type="match status" value="1"/>
</dbReference>
<evidence type="ECO:0000256" key="1">
    <source>
        <dbReference type="ARBA" id="ARBA00022729"/>
    </source>
</evidence>
<dbReference type="InterPro" id="IPR015816">
    <property type="entry name" value="Vitellinogen_b-sht_N"/>
</dbReference>
<comment type="caution">
    <text evidence="2">Lacks conserved residue(s) required for the propagation of feature annotation.</text>
</comment>
<organism evidence="4 5">
    <name type="scientific">Trichomalopsis sarcophagae</name>
    <dbReference type="NCBI Taxonomy" id="543379"/>
    <lineage>
        <taxon>Eukaryota</taxon>
        <taxon>Metazoa</taxon>
        <taxon>Ecdysozoa</taxon>
        <taxon>Arthropoda</taxon>
        <taxon>Hexapoda</taxon>
        <taxon>Insecta</taxon>
        <taxon>Pterygota</taxon>
        <taxon>Neoptera</taxon>
        <taxon>Endopterygota</taxon>
        <taxon>Hymenoptera</taxon>
        <taxon>Apocrita</taxon>
        <taxon>Proctotrupomorpha</taxon>
        <taxon>Chalcidoidea</taxon>
        <taxon>Pteromalidae</taxon>
        <taxon>Pteromalinae</taxon>
        <taxon>Trichomalopsis</taxon>
    </lineage>
</organism>
<feature type="domain" description="Vitellogenin" evidence="3">
    <location>
        <begin position="51"/>
        <end position="737"/>
    </location>
</feature>
<dbReference type="Gene3D" id="1.25.10.20">
    <property type="entry name" value="Vitellinogen, superhelical"/>
    <property type="match status" value="1"/>
</dbReference>
<evidence type="ECO:0000313" key="5">
    <source>
        <dbReference type="Proteomes" id="UP000215335"/>
    </source>
</evidence>
<evidence type="ECO:0000313" key="4">
    <source>
        <dbReference type="EMBL" id="OXU31671.1"/>
    </source>
</evidence>
<name>A0A232FLP8_9HYME</name>
<dbReference type="InterPro" id="IPR001747">
    <property type="entry name" value="Vitellogenin_N"/>
</dbReference>
<dbReference type="InterPro" id="IPR011030">
    <property type="entry name" value="Lipovitellin_superhlx_dom"/>
</dbReference>
<dbReference type="EMBL" id="NNAY01000039">
    <property type="protein sequence ID" value="OXU31671.1"/>
    <property type="molecule type" value="Genomic_DNA"/>
</dbReference>
<dbReference type="InterPro" id="IPR050733">
    <property type="entry name" value="Vitellogenin/Apolipophorin"/>
</dbReference>
<protein>
    <recommendedName>
        <fullName evidence="3">Vitellogenin domain-containing protein</fullName>
    </recommendedName>
</protein>
<dbReference type="PROSITE" id="PS51211">
    <property type="entry name" value="VITELLOGENIN"/>
    <property type="match status" value="1"/>
</dbReference>
<evidence type="ECO:0000256" key="2">
    <source>
        <dbReference type="PROSITE-ProRule" id="PRU00557"/>
    </source>
</evidence>
<dbReference type="Pfam" id="PF01347">
    <property type="entry name" value="Vitellogenin_N"/>
    <property type="match status" value="1"/>
</dbReference>
<dbReference type="OrthoDB" id="5956066at2759"/>
<dbReference type="SUPFAM" id="SSF48431">
    <property type="entry name" value="Lipovitellin-phosvitin complex, superhelical domain"/>
    <property type="match status" value="1"/>
</dbReference>
<evidence type="ECO:0000259" key="3">
    <source>
        <dbReference type="PROSITE" id="PS51211"/>
    </source>
</evidence>
<dbReference type="Gene3D" id="2.30.230.10">
    <property type="entry name" value="Lipovitellin, beta-sheet shell regions, chain A"/>
    <property type="match status" value="1"/>
</dbReference>
<dbReference type="InterPro" id="IPR015819">
    <property type="entry name" value="Lipid_transp_b-sht_shell"/>
</dbReference>
<dbReference type="InterPro" id="IPR015255">
    <property type="entry name" value="Vitellinogen_open_b-sht"/>
</dbReference>
<dbReference type="GO" id="GO:0005319">
    <property type="term" value="F:lipid transporter activity"/>
    <property type="evidence" value="ECO:0007669"/>
    <property type="project" value="InterPro"/>
</dbReference>
<proteinExistence type="predicted"/>
<dbReference type="Proteomes" id="UP000215335">
    <property type="component" value="Unassembled WGS sequence"/>
</dbReference>